<dbReference type="InterPro" id="IPR028958">
    <property type="entry name" value="Imm42"/>
</dbReference>
<evidence type="ECO:0000313" key="1">
    <source>
        <dbReference type="EMBL" id="BCS88790.1"/>
    </source>
</evidence>
<accession>A0ABM7P751</accession>
<dbReference type="Proteomes" id="UP001053296">
    <property type="component" value="Chromosome"/>
</dbReference>
<reference evidence="1" key="1">
    <citation type="journal article" date="2022" name="Arch. Microbiol.">
        <title>Pseudodesulfovibrio sediminis sp. nov., a mesophilic and neutrophilic sulfate-reducing bacterium isolated from sediment of a brackish lake.</title>
        <authorList>
            <person name="Takahashi A."/>
            <person name="Kojima H."/>
            <person name="Watanabe M."/>
            <person name="Fukui M."/>
        </authorList>
    </citation>
    <scope>NUCLEOTIDE SEQUENCE</scope>
    <source>
        <strain evidence="1">SF6</strain>
    </source>
</reference>
<dbReference type="RefSeq" id="WP_229590777.1">
    <property type="nucleotide sequence ID" value="NZ_AP024485.1"/>
</dbReference>
<proteinExistence type="predicted"/>
<organism evidence="1 2">
    <name type="scientific">Pseudodesulfovibrio sediminis</name>
    <dbReference type="NCBI Taxonomy" id="2810563"/>
    <lineage>
        <taxon>Bacteria</taxon>
        <taxon>Pseudomonadati</taxon>
        <taxon>Thermodesulfobacteriota</taxon>
        <taxon>Desulfovibrionia</taxon>
        <taxon>Desulfovibrionales</taxon>
        <taxon>Desulfovibrionaceae</taxon>
    </lineage>
</organism>
<name>A0ABM7P751_9BACT</name>
<sequence>MIIGNKQKFALDIRLFFKDDNSIYFQSSLWIGGRQISGGNDEVVLFQLICDLEAAISFNGKRSFDTLDELDADYFYPNFLDAVFMEDSNHKYYSISQEEKWINAHIDVPPITNFGFMWLIDGYQKSTVITHDDKIGTCRDFLPKGYIDNVLVELKKNVNIWLKNNEVPPISVSVGSSELIGDKKRFATEIALGMPYEGRLAGKFCYWVNGVKFGDFTFTWVNEIKEELLQIIKNTNSRAKNALFSYNAHDLYYNFSHTVFMGDKFHPCWEKSLEELWEKSDITPNIIPQFDGVTVVSVDNENKSKVVAYDFDKSLVECIIERGQVDKILTDTILVIENWEKSTRGTKKKN</sequence>
<gene>
    <name evidence="1" type="ORF">PSDVSF_20320</name>
</gene>
<dbReference type="EMBL" id="AP024485">
    <property type="protein sequence ID" value="BCS88790.1"/>
    <property type="molecule type" value="Genomic_DNA"/>
</dbReference>
<protein>
    <submittedName>
        <fullName evidence="1">Uncharacterized protein</fullName>
    </submittedName>
</protein>
<keyword evidence="2" id="KW-1185">Reference proteome</keyword>
<dbReference type="Pfam" id="PF15593">
    <property type="entry name" value="Imm42"/>
    <property type="match status" value="2"/>
</dbReference>
<evidence type="ECO:0000313" key="2">
    <source>
        <dbReference type="Proteomes" id="UP001053296"/>
    </source>
</evidence>